<evidence type="ECO:0000313" key="2">
    <source>
        <dbReference type="EMBL" id="PNR28016.1"/>
    </source>
</evidence>
<dbReference type="RefSeq" id="XP_024364675.1">
    <property type="nucleotide sequence ID" value="XM_024508907.2"/>
</dbReference>
<reference evidence="2 4" key="2">
    <citation type="journal article" date="2018" name="Plant J.">
        <title>The Physcomitrella patens chromosome-scale assembly reveals moss genome structure and evolution.</title>
        <authorList>
            <person name="Lang D."/>
            <person name="Ullrich K.K."/>
            <person name="Murat F."/>
            <person name="Fuchs J."/>
            <person name="Jenkins J."/>
            <person name="Haas F.B."/>
            <person name="Piednoel M."/>
            <person name="Gundlach H."/>
            <person name="Van Bel M."/>
            <person name="Meyberg R."/>
            <person name="Vives C."/>
            <person name="Morata J."/>
            <person name="Symeonidi A."/>
            <person name="Hiss M."/>
            <person name="Muchero W."/>
            <person name="Kamisugi Y."/>
            <person name="Saleh O."/>
            <person name="Blanc G."/>
            <person name="Decker E.L."/>
            <person name="van Gessel N."/>
            <person name="Grimwood J."/>
            <person name="Hayes R.D."/>
            <person name="Graham S.W."/>
            <person name="Gunter L.E."/>
            <person name="McDaniel S.F."/>
            <person name="Hoernstein S.N.W."/>
            <person name="Larsson A."/>
            <person name="Li F.W."/>
            <person name="Perroud P.F."/>
            <person name="Phillips J."/>
            <person name="Ranjan P."/>
            <person name="Rokshar D.S."/>
            <person name="Rothfels C.J."/>
            <person name="Schneider L."/>
            <person name="Shu S."/>
            <person name="Stevenson D.W."/>
            <person name="Thummler F."/>
            <person name="Tillich M."/>
            <person name="Villarreal Aguilar J.C."/>
            <person name="Widiez T."/>
            <person name="Wong G.K."/>
            <person name="Wymore A."/>
            <person name="Zhang Y."/>
            <person name="Zimmer A.D."/>
            <person name="Quatrano R.S."/>
            <person name="Mayer K.F.X."/>
            <person name="Goodstein D."/>
            <person name="Casacuberta J.M."/>
            <person name="Vandepoele K."/>
            <person name="Reski R."/>
            <person name="Cuming A.C."/>
            <person name="Tuskan G.A."/>
            <person name="Maumus F."/>
            <person name="Salse J."/>
            <person name="Schmutz J."/>
            <person name="Rensing S.A."/>
        </authorList>
    </citation>
    <scope>NUCLEOTIDE SEQUENCE [LARGE SCALE GENOMIC DNA]</scope>
    <source>
        <strain evidence="3 4">cv. Gransden 2004</strain>
    </source>
</reference>
<evidence type="ECO:0000313" key="4">
    <source>
        <dbReference type="Proteomes" id="UP000006727"/>
    </source>
</evidence>
<evidence type="ECO:0000313" key="3">
    <source>
        <dbReference type="EnsemblPlants" id="Pp3c24_4320V3.1"/>
    </source>
</evidence>
<gene>
    <name evidence="3" type="primary">LOC112276999</name>
    <name evidence="2" type="ORF">PHYPA_028608</name>
</gene>
<dbReference type="PANTHER" id="PTHR33257:SF4">
    <property type="entry name" value="EXPRESSED PROTEIN"/>
    <property type="match status" value="1"/>
</dbReference>
<reference evidence="3" key="3">
    <citation type="submission" date="2020-12" db="UniProtKB">
        <authorList>
            <consortium name="EnsemblPlants"/>
        </authorList>
    </citation>
    <scope>IDENTIFICATION</scope>
</reference>
<reference evidence="2 4" key="1">
    <citation type="journal article" date="2008" name="Science">
        <title>The Physcomitrella genome reveals evolutionary insights into the conquest of land by plants.</title>
        <authorList>
            <person name="Rensing S."/>
            <person name="Lang D."/>
            <person name="Zimmer A."/>
            <person name="Terry A."/>
            <person name="Salamov A."/>
            <person name="Shapiro H."/>
            <person name="Nishiyama T."/>
            <person name="Perroud P.-F."/>
            <person name="Lindquist E."/>
            <person name="Kamisugi Y."/>
            <person name="Tanahashi T."/>
            <person name="Sakakibara K."/>
            <person name="Fujita T."/>
            <person name="Oishi K."/>
            <person name="Shin-I T."/>
            <person name="Kuroki Y."/>
            <person name="Toyoda A."/>
            <person name="Suzuki Y."/>
            <person name="Hashimoto A."/>
            <person name="Yamaguchi K."/>
            <person name="Sugano A."/>
            <person name="Kohara Y."/>
            <person name="Fujiyama A."/>
            <person name="Anterola A."/>
            <person name="Aoki S."/>
            <person name="Ashton N."/>
            <person name="Barbazuk W.B."/>
            <person name="Barker E."/>
            <person name="Bennetzen J."/>
            <person name="Bezanilla M."/>
            <person name="Blankenship R."/>
            <person name="Cho S.H."/>
            <person name="Dutcher S."/>
            <person name="Estelle M."/>
            <person name="Fawcett J.A."/>
            <person name="Gundlach H."/>
            <person name="Hanada K."/>
            <person name="Heyl A."/>
            <person name="Hicks K.A."/>
            <person name="Hugh J."/>
            <person name="Lohr M."/>
            <person name="Mayer K."/>
            <person name="Melkozernov A."/>
            <person name="Murata T."/>
            <person name="Nelson D."/>
            <person name="Pils B."/>
            <person name="Prigge M."/>
            <person name="Reiss B."/>
            <person name="Renner T."/>
            <person name="Rombauts S."/>
            <person name="Rushton P."/>
            <person name="Sanderfoot A."/>
            <person name="Schween G."/>
            <person name="Shiu S.-H."/>
            <person name="Stueber K."/>
            <person name="Theodoulou F.L."/>
            <person name="Tu H."/>
            <person name="Van de Peer Y."/>
            <person name="Verrier P.J."/>
            <person name="Waters E."/>
            <person name="Wood A."/>
            <person name="Yang L."/>
            <person name="Cove D."/>
            <person name="Cuming A."/>
            <person name="Hasebe M."/>
            <person name="Lucas S."/>
            <person name="Mishler D.B."/>
            <person name="Reski R."/>
            <person name="Grigoriev I."/>
            <person name="Quatrano R.S."/>
            <person name="Boore J.L."/>
        </authorList>
    </citation>
    <scope>NUCLEOTIDE SEQUENCE [LARGE SCALE GENOMIC DNA]</scope>
    <source>
        <strain evidence="3 4">cv. Gransden 2004</strain>
    </source>
</reference>
<feature type="compositionally biased region" description="Polar residues" evidence="1">
    <location>
        <begin position="328"/>
        <end position="350"/>
    </location>
</feature>
<feature type="region of interest" description="Disordered" evidence="1">
    <location>
        <begin position="190"/>
        <end position="226"/>
    </location>
</feature>
<dbReference type="EMBL" id="ABEU02000024">
    <property type="protein sequence ID" value="PNR28016.1"/>
    <property type="molecule type" value="Genomic_DNA"/>
</dbReference>
<dbReference type="AlphaFoldDB" id="A0A2K1IFG3"/>
<feature type="compositionally biased region" description="Polar residues" evidence="1">
    <location>
        <begin position="197"/>
        <end position="213"/>
    </location>
</feature>
<accession>A0A2K1IFG3</accession>
<dbReference type="Gramene" id="Pp3c24_4320V3.1">
    <property type="protein sequence ID" value="Pp3c24_4320V3.1"/>
    <property type="gene ID" value="Pp3c24_4320"/>
</dbReference>
<feature type="region of interest" description="Disordered" evidence="1">
    <location>
        <begin position="248"/>
        <end position="350"/>
    </location>
</feature>
<dbReference type="InterPro" id="IPR007789">
    <property type="entry name" value="DUF688"/>
</dbReference>
<feature type="region of interest" description="Disordered" evidence="1">
    <location>
        <begin position="1"/>
        <end position="23"/>
    </location>
</feature>
<organism evidence="2">
    <name type="scientific">Physcomitrium patens</name>
    <name type="common">Spreading-leaved earth moss</name>
    <name type="synonym">Physcomitrella patens</name>
    <dbReference type="NCBI Taxonomy" id="3218"/>
    <lineage>
        <taxon>Eukaryota</taxon>
        <taxon>Viridiplantae</taxon>
        <taxon>Streptophyta</taxon>
        <taxon>Embryophyta</taxon>
        <taxon>Bryophyta</taxon>
        <taxon>Bryophytina</taxon>
        <taxon>Bryopsida</taxon>
        <taxon>Funariidae</taxon>
        <taxon>Funariales</taxon>
        <taxon>Funariaceae</taxon>
        <taxon>Physcomitrium</taxon>
    </lineage>
</organism>
<dbReference type="Gramene" id="Pp3c24_4320V3.3">
    <property type="protein sequence ID" value="Pp3c24_4320V3.3"/>
    <property type="gene ID" value="Pp3c24_4320"/>
</dbReference>
<evidence type="ECO:0000256" key="1">
    <source>
        <dbReference type="SAM" id="MobiDB-lite"/>
    </source>
</evidence>
<dbReference type="Proteomes" id="UP000006727">
    <property type="component" value="Chromosome 24"/>
</dbReference>
<dbReference type="PANTHER" id="PTHR33257">
    <property type="entry name" value="OS05G0165500 PROTEIN"/>
    <property type="match status" value="1"/>
</dbReference>
<feature type="compositionally biased region" description="Basic and acidic residues" evidence="1">
    <location>
        <begin position="266"/>
        <end position="279"/>
    </location>
</feature>
<name>A0A2K1IFG3_PHYPA</name>
<dbReference type="EnsemblPlants" id="Pp3c24_4320V3.1">
    <property type="protein sequence ID" value="Pp3c24_4320V3.1"/>
    <property type="gene ID" value="Pp3c24_4320"/>
</dbReference>
<dbReference type="Pfam" id="PF05097">
    <property type="entry name" value="DUF688"/>
    <property type="match status" value="1"/>
</dbReference>
<proteinExistence type="predicted"/>
<dbReference type="GeneID" id="112276999"/>
<dbReference type="EnsemblPlants" id="Pp3c24_4320V3.3">
    <property type="protein sequence ID" value="Pp3c24_4320V3.3"/>
    <property type="gene ID" value="Pp3c24_4320"/>
</dbReference>
<feature type="region of interest" description="Disordered" evidence="1">
    <location>
        <begin position="402"/>
        <end position="433"/>
    </location>
</feature>
<dbReference type="PaxDb" id="3218-PP1S18_63V6.1"/>
<protein>
    <submittedName>
        <fullName evidence="2 3">Uncharacterized protein</fullName>
    </submittedName>
</protein>
<keyword evidence="4" id="KW-1185">Reference proteome</keyword>
<sequence>MMTTAGADPDRGLLIPRSELSDSSDIVGTPGVVPFVWEVEPGRPKGPGQYMFDSTLTREIERRESLLEGTSNWPREILEYADDPDTSASSLKSSGSSPDDHAMKLNLRASLMGVHILDDETEMFFSRQVSNASTHNFQAGGAVPFMWEVEPGRPAEAVTRDPSIRPLTPPPGSRPVSGILYPGQFGNKPSSGLLYHGQQSAKTGSRPSSTAHYSGQIDLGPDSQFGGGGMHFSEKLFKKLVRQSRAAPYTNSTSPYGGFGRSTSKKRGESSTEALDRHFGVYSPDMRYEDHDSVSPTSTLDHHESEASPSSQSERLYPSRNPKLTRYVDNSTPKARTSSQDTSSIPVGRPSSQLAQCLMSLTAMADDTTDDDDIIFEQPSTTAPLWQPVVQVSEPQVDWPIVQYQGPPTKPSHRHPKSSTTSPKSGRTIERWSSNSSSWNLSLVSKPKATVTKVVISGGKKSRSKRHSSGVTNGVTLREIHTGASLSTVLTYDRSKDAHGRHKWEKDSPSCSLPSSDELGFEAYDRPGEMVHQMDEEDFPFSPIASSFVFGEHNSSVEFSQRGGRNGIPRAVGPIVREFSSSNFELHELHECMSVASGDSHTYSLESGFLQPEQDWIPTKSFHYIKSSNLEIVEVGSSRLNGYIEINHSGRFSIDLHTGPRLERHLSSGFDIEKTPDVLLRIVEEAHSLSQRKRAKDKYGCFFHCTCLPVRKKGFLGRCLTSNQAPGLAVGNNFESRLRSRSLGSLNTKNHTGPFQF</sequence>